<dbReference type="Gene3D" id="1.20.58.1370">
    <property type="match status" value="1"/>
</dbReference>
<dbReference type="SUPFAM" id="SSF51197">
    <property type="entry name" value="Clavaminate synthase-like"/>
    <property type="match status" value="1"/>
</dbReference>
<keyword evidence="9" id="KW-0408">Iron</keyword>
<organism evidence="13 14">
    <name type="scientific">Ramazzottius varieornatus</name>
    <name type="common">Water bear</name>
    <name type="synonym">Tardigrade</name>
    <dbReference type="NCBI Taxonomy" id="947166"/>
    <lineage>
        <taxon>Eukaryota</taxon>
        <taxon>Metazoa</taxon>
        <taxon>Ecdysozoa</taxon>
        <taxon>Tardigrada</taxon>
        <taxon>Eutardigrada</taxon>
        <taxon>Parachela</taxon>
        <taxon>Hypsibioidea</taxon>
        <taxon>Ramazzottiidae</taxon>
        <taxon>Ramazzottius</taxon>
    </lineage>
</organism>
<keyword evidence="8" id="KW-0560">Oxidoreductase</keyword>
<dbReference type="PANTHER" id="PTHR14017:SF1">
    <property type="entry name" value="LD02225P"/>
    <property type="match status" value="1"/>
</dbReference>
<dbReference type="InterPro" id="IPR048562">
    <property type="entry name" value="KDM6A_B-like_C-hel"/>
</dbReference>
<comment type="subcellular location">
    <subcellularLocation>
        <location evidence="2">Nucleus</location>
    </subcellularLocation>
</comment>
<keyword evidence="5" id="KW-0862">Zinc</keyword>
<dbReference type="InterPro" id="IPR046941">
    <property type="entry name" value="KDM6_GATAL_sf"/>
</dbReference>
<keyword evidence="7" id="KW-0223">Dioxygenase</keyword>
<dbReference type="Proteomes" id="UP000186922">
    <property type="component" value="Unassembled WGS sequence"/>
</dbReference>
<evidence type="ECO:0000256" key="4">
    <source>
        <dbReference type="ARBA" id="ARBA00022723"/>
    </source>
</evidence>
<dbReference type="GO" id="GO:0051213">
    <property type="term" value="F:dioxygenase activity"/>
    <property type="evidence" value="ECO:0007669"/>
    <property type="project" value="UniProtKB-KW"/>
</dbReference>
<comment type="caution">
    <text evidence="13">The sequence shown here is derived from an EMBL/GenBank/DDBJ whole genome shotgun (WGS) entry which is preliminary data.</text>
</comment>
<keyword evidence="10" id="KW-0539">Nucleus</keyword>
<evidence type="ECO:0000256" key="1">
    <source>
        <dbReference type="ARBA" id="ARBA00001954"/>
    </source>
</evidence>
<gene>
    <name evidence="13" type="primary">RvY_02318-1</name>
    <name evidence="13" type="synonym">RvY_02318.1</name>
    <name evidence="13" type="ORF">RvY_02318</name>
</gene>
<reference evidence="13 14" key="1">
    <citation type="journal article" date="2016" name="Nat. Commun.">
        <title>Extremotolerant tardigrade genome and improved radiotolerance of human cultured cells by tardigrade-unique protein.</title>
        <authorList>
            <person name="Hashimoto T."/>
            <person name="Horikawa D.D."/>
            <person name="Saito Y."/>
            <person name="Kuwahara H."/>
            <person name="Kozuka-Hata H."/>
            <person name="Shin-I T."/>
            <person name="Minakuchi Y."/>
            <person name="Ohishi K."/>
            <person name="Motoyama A."/>
            <person name="Aizu T."/>
            <person name="Enomoto A."/>
            <person name="Kondo K."/>
            <person name="Tanaka S."/>
            <person name="Hara Y."/>
            <person name="Koshikawa S."/>
            <person name="Sagara H."/>
            <person name="Miura T."/>
            <person name="Yokobori S."/>
            <person name="Miyagawa K."/>
            <person name="Suzuki Y."/>
            <person name="Kubo T."/>
            <person name="Oyama M."/>
            <person name="Kohara Y."/>
            <person name="Fujiyama A."/>
            <person name="Arakawa K."/>
            <person name="Katayama T."/>
            <person name="Toyoda A."/>
            <person name="Kunieda T."/>
        </authorList>
    </citation>
    <scope>NUCLEOTIDE SEQUENCE [LARGE SCALE GENOMIC DNA]</scope>
    <source>
        <strain evidence="13 14">YOKOZUNA-1</strain>
    </source>
</reference>
<dbReference type="GO" id="GO:0031490">
    <property type="term" value="F:chromatin DNA binding"/>
    <property type="evidence" value="ECO:0007669"/>
    <property type="project" value="TreeGrafter"/>
</dbReference>
<evidence type="ECO:0000259" key="12">
    <source>
        <dbReference type="PROSITE" id="PS51184"/>
    </source>
</evidence>
<dbReference type="InterPro" id="IPR048560">
    <property type="entry name" value="KDM6A_B-like_GATAL"/>
</dbReference>
<dbReference type="AlphaFoldDB" id="A0A1D1UJ99"/>
<evidence type="ECO:0000256" key="6">
    <source>
        <dbReference type="ARBA" id="ARBA00022853"/>
    </source>
</evidence>
<evidence type="ECO:0000256" key="5">
    <source>
        <dbReference type="ARBA" id="ARBA00022833"/>
    </source>
</evidence>
<dbReference type="STRING" id="947166.A0A1D1UJ99"/>
<evidence type="ECO:0000256" key="2">
    <source>
        <dbReference type="ARBA" id="ARBA00004123"/>
    </source>
</evidence>
<dbReference type="OrthoDB" id="418911at2759"/>
<evidence type="ECO:0000313" key="14">
    <source>
        <dbReference type="Proteomes" id="UP000186922"/>
    </source>
</evidence>
<proteinExistence type="inferred from homology"/>
<dbReference type="GO" id="GO:0046872">
    <property type="term" value="F:metal ion binding"/>
    <property type="evidence" value="ECO:0007669"/>
    <property type="project" value="UniProtKB-KW"/>
</dbReference>
<feature type="domain" description="JmjC" evidence="12">
    <location>
        <begin position="232"/>
        <end position="396"/>
    </location>
</feature>
<name>A0A1D1UJ99_RAMVA</name>
<dbReference type="PANTHER" id="PTHR14017">
    <property type="entry name" value="LYSINE-SPECIFIC DEMETHYLASE"/>
    <property type="match status" value="1"/>
</dbReference>
<comment type="similarity">
    <text evidence="11">Belongs to the UTX family.</text>
</comment>
<keyword evidence="4" id="KW-0479">Metal-binding</keyword>
<evidence type="ECO:0000256" key="7">
    <source>
        <dbReference type="ARBA" id="ARBA00022964"/>
    </source>
</evidence>
<sequence length="535" mass="61483">MASTSYEAFVNVRLKQHLQQCEQLSYTTFKDLLAEWFAQVTTAPSQLTLLQCDVISVSLPPPTNDKTVLSPQTPCIILDSKETALSSVISQTLQRHPCTLVKNISSVLKLDLKLFSTKTLMETAPGQEIELRIQKRRSAEGTDGKGWKCQSHVGKSTIAEYAEKQVQDYCSWNMNKKRTSEQPKLTDGTIGGSSSKRLKAEDYNSDVPFKKSKKKSDWIEFGTNVDLSDEQVWKKQITELDKLPELLRLKARSNILSEDLGQTVLGMNSLQLYMKIPGCRTPGHKENCDAASVNINIGPGDTEWFCVSPEYWPVMHQLCRERKLNFLSDPWWPSLAELEQARVPVYRFRQKAGDLVWINAGTVHWVQAVGWCNNIAWNVMPMTSQQFHMAVARYKFDKMERFKSIIPVVHLAWSMATKHRFLKAEEPLWQVVRNVLRQSMKYSHDLMKTLKQQNIPTTFWPKAKDEAAHYCFDCQVEVFNVLFTMSVDASSTYIVHCHDCAKEKNGYLRDDIQVFYQFHMTDLGRKYDRCSLFDT</sequence>
<accession>A0A1D1UJ99</accession>
<dbReference type="Pfam" id="PF21322">
    <property type="entry name" value="KDM6_C-hel"/>
    <property type="match status" value="1"/>
</dbReference>
<evidence type="ECO:0000256" key="8">
    <source>
        <dbReference type="ARBA" id="ARBA00023002"/>
    </source>
</evidence>
<keyword evidence="14" id="KW-1185">Reference proteome</keyword>
<dbReference type="PROSITE" id="PS51184">
    <property type="entry name" value="JMJC"/>
    <property type="match status" value="1"/>
</dbReference>
<evidence type="ECO:0000256" key="11">
    <source>
        <dbReference type="ARBA" id="ARBA00034483"/>
    </source>
</evidence>
<dbReference type="EMBL" id="BDGG01000001">
    <property type="protein sequence ID" value="GAU89814.1"/>
    <property type="molecule type" value="Genomic_DNA"/>
</dbReference>
<dbReference type="InterPro" id="IPR051630">
    <property type="entry name" value="Corepressor-Demethylase"/>
</dbReference>
<dbReference type="GO" id="GO:0010468">
    <property type="term" value="P:regulation of gene expression"/>
    <property type="evidence" value="ECO:0007669"/>
    <property type="project" value="TreeGrafter"/>
</dbReference>
<keyword evidence="3" id="KW-0597">Phosphoprotein</keyword>
<dbReference type="Gene3D" id="2.10.110.20">
    <property type="match status" value="1"/>
</dbReference>
<protein>
    <recommendedName>
        <fullName evidence="12">JmjC domain-containing protein</fullName>
    </recommendedName>
</protein>
<dbReference type="GO" id="GO:0032452">
    <property type="term" value="F:histone demethylase activity"/>
    <property type="evidence" value="ECO:0007669"/>
    <property type="project" value="UniProtKB-ARBA"/>
</dbReference>
<dbReference type="Gene3D" id="2.60.120.650">
    <property type="entry name" value="Cupin"/>
    <property type="match status" value="1"/>
</dbReference>
<dbReference type="GO" id="GO:0000978">
    <property type="term" value="F:RNA polymerase II cis-regulatory region sequence-specific DNA binding"/>
    <property type="evidence" value="ECO:0007669"/>
    <property type="project" value="TreeGrafter"/>
</dbReference>
<evidence type="ECO:0000256" key="10">
    <source>
        <dbReference type="ARBA" id="ARBA00023242"/>
    </source>
</evidence>
<comment type="cofactor">
    <cofactor evidence="1">
        <name>Fe(2+)</name>
        <dbReference type="ChEBI" id="CHEBI:29033"/>
    </cofactor>
</comment>
<keyword evidence="6" id="KW-0156">Chromatin regulator</keyword>
<evidence type="ECO:0000256" key="3">
    <source>
        <dbReference type="ARBA" id="ARBA00022553"/>
    </source>
</evidence>
<dbReference type="Pfam" id="PF02373">
    <property type="entry name" value="JmjC"/>
    <property type="match status" value="1"/>
</dbReference>
<dbReference type="InterPro" id="IPR003347">
    <property type="entry name" value="JmjC_dom"/>
</dbReference>
<evidence type="ECO:0000256" key="9">
    <source>
        <dbReference type="ARBA" id="ARBA00023004"/>
    </source>
</evidence>
<evidence type="ECO:0000313" key="13">
    <source>
        <dbReference type="EMBL" id="GAU89814.1"/>
    </source>
</evidence>
<dbReference type="GO" id="GO:0044666">
    <property type="term" value="C:MLL3/4 complex"/>
    <property type="evidence" value="ECO:0007669"/>
    <property type="project" value="TreeGrafter"/>
</dbReference>
<dbReference type="Pfam" id="PF21326">
    <property type="entry name" value="KDM6_GATAL"/>
    <property type="match status" value="1"/>
</dbReference>
<dbReference type="SMART" id="SM00558">
    <property type="entry name" value="JmjC"/>
    <property type="match status" value="1"/>
</dbReference>